<reference evidence="3 4" key="1">
    <citation type="submission" date="2024-03" db="EMBL/GenBank/DDBJ databases">
        <title>Draft genome sequence of Pseudonocardia tropica JCM 19149.</title>
        <authorList>
            <person name="Butdee W."/>
            <person name="Duangmal K."/>
        </authorList>
    </citation>
    <scope>NUCLEOTIDE SEQUENCE [LARGE SCALE GENOMIC DNA]</scope>
    <source>
        <strain evidence="3 4">JCM 19149</strain>
    </source>
</reference>
<dbReference type="Gene3D" id="3.40.710.10">
    <property type="entry name" value="DD-peptidase/beta-lactamase superfamily"/>
    <property type="match status" value="1"/>
</dbReference>
<dbReference type="InterPro" id="IPR056008">
    <property type="entry name" value="DUF7586"/>
</dbReference>
<dbReference type="EMBL" id="JBEDNP010000004">
    <property type="protein sequence ID" value="MEQ3538865.1"/>
    <property type="molecule type" value="Genomic_DNA"/>
</dbReference>
<dbReference type="Pfam" id="PF00144">
    <property type="entry name" value="Beta-lactamase"/>
    <property type="match status" value="1"/>
</dbReference>
<dbReference type="PANTHER" id="PTHR46825">
    <property type="entry name" value="D-ALANYL-D-ALANINE-CARBOXYPEPTIDASE/ENDOPEPTIDASE AMPH"/>
    <property type="match status" value="1"/>
</dbReference>
<gene>
    <name evidence="3" type="ORF">WHI96_08540</name>
</gene>
<evidence type="ECO:0000259" key="1">
    <source>
        <dbReference type="Pfam" id="PF00144"/>
    </source>
</evidence>
<dbReference type="EC" id="3.1.1.103" evidence="3"/>
<dbReference type="InterPro" id="IPR012338">
    <property type="entry name" value="Beta-lactam/transpept-like"/>
</dbReference>
<dbReference type="GO" id="GO:0016787">
    <property type="term" value="F:hydrolase activity"/>
    <property type="evidence" value="ECO:0007669"/>
    <property type="project" value="UniProtKB-KW"/>
</dbReference>
<evidence type="ECO:0000259" key="2">
    <source>
        <dbReference type="Pfam" id="PF24491"/>
    </source>
</evidence>
<dbReference type="PANTHER" id="PTHR46825:SF7">
    <property type="entry name" value="D-ALANYL-D-ALANINE CARBOXYPEPTIDASE"/>
    <property type="match status" value="1"/>
</dbReference>
<dbReference type="InterPro" id="IPR050491">
    <property type="entry name" value="AmpC-like"/>
</dbReference>
<evidence type="ECO:0000313" key="4">
    <source>
        <dbReference type="Proteomes" id="UP001464923"/>
    </source>
</evidence>
<accession>A0ABV1JSG8</accession>
<sequence>MTELLPSTQRTLLARVARAQRDGRVPSLVAGVVRDGALAWHAGRGALPEGADGPADSDDVQYRIGSISKSVCAVTVLRLRDEGLLDLDDPLDRHLPGTPLGDRTLGQLLSHLAGAGSESPGRWWERTPGGTLEELDLGDADRVLPAARRFHYSNLGFGLLGEVVARLRGHAWVDVARDEVLLPLGMTRTSPRPQQPAAAGRAVHPWADLVLAEPEHDAGVMAAAGQLWCTAADLARLGALLLGDTGGVLSPATVEEMTLPAGVDPTSPVWAGYGLGVQVLRFERPEGGGTTTLVGHGGSMPGFLAGLWVDREEGTGALAMGNTTSGMDSGLAAGLLNDLRVAEPRIVAPWTPQPCPVDPALLGPWFWGPSPYALRSVGGGLLHLGGLGRPGRASRFRPGPDGTWVGLDGYFAGETLRIARDHLWLATFVFTRTPYDPAAPVPGGVSDEGWTTA</sequence>
<dbReference type="RefSeq" id="WP_345652496.1">
    <property type="nucleotide sequence ID" value="NZ_BAABLY010000082.1"/>
</dbReference>
<dbReference type="Pfam" id="PF24491">
    <property type="entry name" value="DUF7586"/>
    <property type="match status" value="1"/>
</dbReference>
<dbReference type="Proteomes" id="UP001464923">
    <property type="component" value="Unassembled WGS sequence"/>
</dbReference>
<keyword evidence="3" id="KW-0378">Hydrolase</keyword>
<evidence type="ECO:0000313" key="3">
    <source>
        <dbReference type="EMBL" id="MEQ3538865.1"/>
    </source>
</evidence>
<feature type="domain" description="DUF7586" evidence="2">
    <location>
        <begin position="360"/>
        <end position="432"/>
    </location>
</feature>
<dbReference type="InterPro" id="IPR001466">
    <property type="entry name" value="Beta-lactam-related"/>
</dbReference>
<dbReference type="SUPFAM" id="SSF56601">
    <property type="entry name" value="beta-lactamase/transpeptidase-like"/>
    <property type="match status" value="1"/>
</dbReference>
<organism evidence="3 4">
    <name type="scientific">Pseudonocardia tropica</name>
    <dbReference type="NCBI Taxonomy" id="681289"/>
    <lineage>
        <taxon>Bacteria</taxon>
        <taxon>Bacillati</taxon>
        <taxon>Actinomycetota</taxon>
        <taxon>Actinomycetes</taxon>
        <taxon>Pseudonocardiales</taxon>
        <taxon>Pseudonocardiaceae</taxon>
        <taxon>Pseudonocardia</taxon>
    </lineage>
</organism>
<name>A0ABV1JSG8_9PSEU</name>
<proteinExistence type="predicted"/>
<comment type="caution">
    <text evidence="3">The sequence shown here is derived from an EMBL/GenBank/DDBJ whole genome shotgun (WGS) entry which is preliminary data.</text>
</comment>
<protein>
    <submittedName>
        <fullName evidence="3">Serine hydrolase domain-containing protein</fullName>
        <ecNumber evidence="3">3.1.1.103</ecNumber>
    </submittedName>
</protein>
<feature type="domain" description="Beta-lactamase-related" evidence="1">
    <location>
        <begin position="16"/>
        <end position="330"/>
    </location>
</feature>
<keyword evidence="4" id="KW-1185">Reference proteome</keyword>